<keyword evidence="3" id="KW-1134">Transmembrane beta strand</keyword>
<dbReference type="EMBL" id="UGYV01000001">
    <property type="protein sequence ID" value="SUI62763.1"/>
    <property type="molecule type" value="Genomic_DNA"/>
</dbReference>
<dbReference type="PANTHER" id="PTHR35093">
    <property type="entry name" value="OUTER MEMBRANE PROTEIN NMB0088-RELATED"/>
    <property type="match status" value="1"/>
</dbReference>
<evidence type="ECO:0000256" key="3">
    <source>
        <dbReference type="ARBA" id="ARBA00022452"/>
    </source>
</evidence>
<evidence type="ECO:0000256" key="5">
    <source>
        <dbReference type="ARBA" id="ARBA00022729"/>
    </source>
</evidence>
<dbReference type="SUPFAM" id="SSF56935">
    <property type="entry name" value="Porins"/>
    <property type="match status" value="1"/>
</dbReference>
<gene>
    <name evidence="9" type="primary">fadL</name>
    <name evidence="9" type="ORF">NCTC10736_00586</name>
</gene>
<dbReference type="STRING" id="365591.SAMN05421840_10531"/>
<dbReference type="OrthoDB" id="19849at2"/>
<evidence type="ECO:0000256" key="8">
    <source>
        <dbReference type="SAM" id="SignalP"/>
    </source>
</evidence>
<comment type="similarity">
    <text evidence="2">Belongs to the OmpP1/FadL family.</text>
</comment>
<evidence type="ECO:0000256" key="4">
    <source>
        <dbReference type="ARBA" id="ARBA00022692"/>
    </source>
</evidence>
<feature type="chain" id="PRO_5030032258" evidence="8">
    <location>
        <begin position="23"/>
        <end position="435"/>
    </location>
</feature>
<dbReference type="Gene3D" id="2.40.160.60">
    <property type="entry name" value="Outer membrane protein transport protein (OMPP1/FadL/TodX)"/>
    <property type="match status" value="1"/>
</dbReference>
<dbReference type="Proteomes" id="UP000255061">
    <property type="component" value="Unassembled WGS sequence"/>
</dbReference>
<dbReference type="InterPro" id="IPR005017">
    <property type="entry name" value="OMPP1/FadL/TodX"/>
</dbReference>
<evidence type="ECO:0000256" key="1">
    <source>
        <dbReference type="ARBA" id="ARBA00004571"/>
    </source>
</evidence>
<sequence>MKKFNKTLIAISVALASTQTLAAGFQLNSQSATGIGRAFSGDAVIADNASVISRNPAAMALFDKDSLSVGLTYVDVSVDVKDVNFAGGAVDLGSIDDAGSTKAIPNIYYIHPIDDKFAVGFAAFSNFGTGTDSATLSKNVAAAPFDLLGKTEVTTINFNTSLSYRINDMFSIGAGIDAVYGEGRLTRDAGPTPLVDVDADGWAFGGILGATIELNQDNRFGLSYRFSPTVNVKGDVNTISTKDLSALGLGAQTTLATSFDSLDVPLADIFQVAGFHQLTSQFAVHYTAQFTKWGDFEQITAKDGVATILPGQAGAGSTVNAGDVALKKYQWKDSWLFSLGGTYTINEQFTVRAGYMHDMGVVDDISSISIPDSDRNWFTAGMSYHVNPQNSIDFGIAYVKGEEVHLIENSAIVGPVNAITESSAMYYSVQYSYQF</sequence>
<keyword evidence="4" id="KW-0812">Transmembrane</keyword>
<keyword evidence="5 8" id="KW-0732">Signal</keyword>
<dbReference type="GO" id="GO:0009279">
    <property type="term" value="C:cell outer membrane"/>
    <property type="evidence" value="ECO:0007669"/>
    <property type="project" value="UniProtKB-SubCell"/>
</dbReference>
<evidence type="ECO:0000313" key="9">
    <source>
        <dbReference type="EMBL" id="SUI62763.1"/>
    </source>
</evidence>
<protein>
    <submittedName>
        <fullName evidence="9">Outer membrane flp protein</fullName>
    </submittedName>
</protein>
<evidence type="ECO:0000256" key="2">
    <source>
        <dbReference type="ARBA" id="ARBA00008163"/>
    </source>
</evidence>
<dbReference type="RefSeq" id="WP_076498094.1">
    <property type="nucleotide sequence ID" value="NZ_BPFE01000042.1"/>
</dbReference>
<proteinExistence type="inferred from homology"/>
<accession>A0A379ZIL3</accession>
<evidence type="ECO:0000256" key="7">
    <source>
        <dbReference type="ARBA" id="ARBA00023237"/>
    </source>
</evidence>
<keyword evidence="7" id="KW-0998">Cell outer membrane</keyword>
<keyword evidence="6" id="KW-0472">Membrane</keyword>
<evidence type="ECO:0000256" key="6">
    <source>
        <dbReference type="ARBA" id="ARBA00023136"/>
    </source>
</evidence>
<name>A0A1N6W6V4_9GAMM</name>
<accession>A0A1N6W6V4</accession>
<dbReference type="GO" id="GO:0015483">
    <property type="term" value="F:long-chain fatty acid transporting porin activity"/>
    <property type="evidence" value="ECO:0007669"/>
    <property type="project" value="TreeGrafter"/>
</dbReference>
<dbReference type="AlphaFoldDB" id="A0A1N6W6V4"/>
<organism evidence="9 10">
    <name type="scientific">Shewanella morhuae</name>
    <dbReference type="NCBI Taxonomy" id="365591"/>
    <lineage>
        <taxon>Bacteria</taxon>
        <taxon>Pseudomonadati</taxon>
        <taxon>Pseudomonadota</taxon>
        <taxon>Gammaproteobacteria</taxon>
        <taxon>Alteromonadales</taxon>
        <taxon>Shewanellaceae</taxon>
        <taxon>Shewanella</taxon>
    </lineage>
</organism>
<feature type="signal peptide" evidence="8">
    <location>
        <begin position="1"/>
        <end position="22"/>
    </location>
</feature>
<reference evidence="9 10" key="1">
    <citation type="submission" date="2018-06" db="EMBL/GenBank/DDBJ databases">
        <authorList>
            <consortium name="Pathogen Informatics"/>
            <person name="Doyle S."/>
        </authorList>
    </citation>
    <scope>NUCLEOTIDE SEQUENCE [LARGE SCALE GENOMIC DNA]</scope>
    <source>
        <strain evidence="9 10">NCTC10736</strain>
    </source>
</reference>
<comment type="subcellular location">
    <subcellularLocation>
        <location evidence="1">Cell outer membrane</location>
        <topology evidence="1">Multi-pass membrane protein</topology>
    </subcellularLocation>
</comment>
<dbReference type="Pfam" id="PF03349">
    <property type="entry name" value="Toluene_X"/>
    <property type="match status" value="1"/>
</dbReference>
<dbReference type="PANTHER" id="PTHR35093:SF1">
    <property type="entry name" value="OUTER MEMBRANE LONG-CHAIN FATTY ACID RECEPTOR FADL FAMILY"/>
    <property type="match status" value="1"/>
</dbReference>
<evidence type="ECO:0000313" key="10">
    <source>
        <dbReference type="Proteomes" id="UP000255061"/>
    </source>
</evidence>